<organism evidence="1 2">
    <name type="scientific">Oncorhynchus tshawytscha</name>
    <name type="common">Chinook salmon</name>
    <name type="synonym">Salmo tshawytscha</name>
    <dbReference type="NCBI Taxonomy" id="74940"/>
    <lineage>
        <taxon>Eukaryota</taxon>
        <taxon>Metazoa</taxon>
        <taxon>Chordata</taxon>
        <taxon>Craniata</taxon>
        <taxon>Vertebrata</taxon>
        <taxon>Euteleostomi</taxon>
        <taxon>Actinopterygii</taxon>
        <taxon>Neopterygii</taxon>
        <taxon>Teleostei</taxon>
        <taxon>Protacanthopterygii</taxon>
        <taxon>Salmoniformes</taxon>
        <taxon>Salmonidae</taxon>
        <taxon>Salmoninae</taxon>
        <taxon>Oncorhynchus</taxon>
    </lineage>
</organism>
<keyword evidence="2" id="KW-1185">Reference proteome</keyword>
<name>A0A8C8JMX3_ONCTS</name>
<protein>
    <submittedName>
        <fullName evidence="1">Uncharacterized protein</fullName>
    </submittedName>
</protein>
<sequence>MILSHNIFQILYHITPRVDLEKALDTLHRISLWKILHQFGIPPKIVNVIKTLYTDFHCQCLAKVFGPLELCDLLPHFRLQT</sequence>
<dbReference type="Ensembl" id="ENSOTST00005103244.2">
    <property type="protein sequence ID" value="ENSOTSP00005095283.1"/>
    <property type="gene ID" value="ENSOTSG00005044360.2"/>
</dbReference>
<proteinExistence type="predicted"/>
<dbReference type="AlphaFoldDB" id="A0A8C8JMX3"/>
<accession>A0A8C8JMX3</accession>
<evidence type="ECO:0000313" key="1">
    <source>
        <dbReference type="Ensembl" id="ENSOTSP00005095283.1"/>
    </source>
</evidence>
<reference evidence="1" key="1">
    <citation type="submission" date="2025-08" db="UniProtKB">
        <authorList>
            <consortium name="Ensembl"/>
        </authorList>
    </citation>
    <scope>IDENTIFICATION</scope>
</reference>
<reference evidence="1" key="2">
    <citation type="submission" date="2025-09" db="UniProtKB">
        <authorList>
            <consortium name="Ensembl"/>
        </authorList>
    </citation>
    <scope>IDENTIFICATION</scope>
</reference>
<evidence type="ECO:0000313" key="2">
    <source>
        <dbReference type="Proteomes" id="UP000694402"/>
    </source>
</evidence>
<dbReference type="Proteomes" id="UP000694402">
    <property type="component" value="Unassembled WGS sequence"/>
</dbReference>